<name>A0A0S1SK22_9BACT</name>
<dbReference type="EMBL" id="CP013065">
    <property type="protein sequence ID" value="ALM13321.1"/>
    <property type="molecule type" value="Genomic_DNA"/>
</dbReference>
<reference evidence="13" key="1">
    <citation type="submission" date="2015-10" db="EMBL/GenBank/DDBJ databases">
        <title>Analysis of five complete genome sequences for members of the class Peribacteria in the recently recognized Peregrinibacteria bacterial phylum.</title>
        <authorList>
            <person name="Anantharaman K."/>
            <person name="Brown C.T."/>
            <person name="Burstein D."/>
            <person name="Castelle C.J."/>
            <person name="Probst A.J."/>
            <person name="Thomas B.C."/>
            <person name="Williams K.H."/>
            <person name="Banfield J.F."/>
        </authorList>
    </citation>
    <scope>NUCLEOTIDE SEQUENCE [LARGE SCALE GENOMIC DNA]</scope>
</reference>
<feature type="binding site" evidence="9">
    <location>
        <position position="87"/>
    </location>
    <ligand>
        <name>ATP</name>
        <dbReference type="ChEBI" id="CHEBI:30616"/>
    </ligand>
</feature>
<dbReference type="Gene3D" id="1.10.8.60">
    <property type="match status" value="1"/>
</dbReference>
<accession>A0A0S1SK22</accession>
<feature type="binding site" evidence="9">
    <location>
        <position position="206"/>
    </location>
    <ligand>
        <name>ATP</name>
        <dbReference type="ChEBI" id="CHEBI:30616"/>
    </ligand>
</feature>
<evidence type="ECO:0000256" key="4">
    <source>
        <dbReference type="ARBA" id="ARBA00022801"/>
    </source>
</evidence>
<dbReference type="KEGG" id="prf:PeribacterA2_0646"/>
<feature type="domain" description="AAA+ ATPase" evidence="11">
    <location>
        <begin position="76"/>
        <end position="207"/>
    </location>
</feature>
<feature type="binding site" evidence="9">
    <location>
        <position position="90"/>
    </location>
    <ligand>
        <name>ATP</name>
        <dbReference type="ChEBI" id="CHEBI:30616"/>
    </ligand>
</feature>
<comment type="catalytic activity">
    <reaction evidence="9">
        <text>ATP + H2O = ADP + phosphate + H(+)</text>
        <dbReference type="Rhea" id="RHEA:13065"/>
        <dbReference type="ChEBI" id="CHEBI:15377"/>
        <dbReference type="ChEBI" id="CHEBI:15378"/>
        <dbReference type="ChEBI" id="CHEBI:30616"/>
        <dbReference type="ChEBI" id="CHEBI:43474"/>
        <dbReference type="ChEBI" id="CHEBI:456216"/>
    </reaction>
</comment>
<accession>A0A0S1SQR4</accession>
<evidence type="ECO:0000256" key="1">
    <source>
        <dbReference type="ARBA" id="ARBA00022490"/>
    </source>
</evidence>
<reference evidence="12 13" key="2">
    <citation type="journal article" date="2016" name="PeerJ">
        <title>Analysis of five complete genome sequences for members of the class Peribacteria in the recently recognized Peregrinibacteria bacterial phylum.</title>
        <authorList>
            <person name="Anantharaman K."/>
            <person name="Brown C.T."/>
            <person name="Burstein D."/>
            <person name="Castelle C.J."/>
            <person name="Probst A.J."/>
            <person name="Thomas B.C."/>
            <person name="Williams K.H."/>
            <person name="Banfield J.F."/>
        </authorList>
    </citation>
    <scope>NUCLEOTIDE SEQUENCE [LARGE SCALE GENOMIC DNA]</scope>
    <source>
        <strain evidence="12">RIFOXYD1_FULL_PER-ii_59_16</strain>
    </source>
</reference>
<feature type="binding site" evidence="9">
    <location>
        <position position="91"/>
    </location>
    <ligand>
        <name>Mg(2+)</name>
        <dbReference type="ChEBI" id="CHEBI:18420"/>
    </ligand>
</feature>
<dbReference type="GO" id="GO:0005737">
    <property type="term" value="C:cytoplasm"/>
    <property type="evidence" value="ECO:0007669"/>
    <property type="project" value="UniProtKB-SubCell"/>
</dbReference>
<keyword evidence="2 9" id="KW-0547">Nucleotide-binding</keyword>
<evidence type="ECO:0000256" key="9">
    <source>
        <dbReference type="HAMAP-Rule" id="MF_00016"/>
    </source>
</evidence>
<keyword evidence="6 9" id="KW-0238">DNA-binding</keyword>
<dbReference type="GO" id="GO:0009378">
    <property type="term" value="F:four-way junction helicase activity"/>
    <property type="evidence" value="ECO:0007669"/>
    <property type="project" value="InterPro"/>
</dbReference>
<dbReference type="InterPro" id="IPR036390">
    <property type="entry name" value="WH_DNA-bd_sf"/>
</dbReference>
<feature type="binding site" evidence="9">
    <location>
        <position position="335"/>
    </location>
    <ligand>
        <name>DNA</name>
        <dbReference type="ChEBI" id="CHEBI:16991"/>
    </ligand>
</feature>
<feature type="binding site" evidence="9">
    <location>
        <position position="91"/>
    </location>
    <ligand>
        <name>ATP</name>
        <dbReference type="ChEBI" id="CHEBI:30616"/>
    </ligand>
</feature>
<dbReference type="NCBIfam" id="TIGR00635">
    <property type="entry name" value="ruvB"/>
    <property type="match status" value="1"/>
</dbReference>
<evidence type="ECO:0000256" key="10">
    <source>
        <dbReference type="SAM" id="MobiDB-lite"/>
    </source>
</evidence>
<evidence type="ECO:0000259" key="11">
    <source>
        <dbReference type="SMART" id="SM00382"/>
    </source>
</evidence>
<feature type="binding site" evidence="9">
    <location>
        <position position="243"/>
    </location>
    <ligand>
        <name>ATP</name>
        <dbReference type="ChEBI" id="CHEBI:30616"/>
    </ligand>
</feature>
<evidence type="ECO:0000313" key="13">
    <source>
        <dbReference type="Proteomes" id="UP000069135"/>
    </source>
</evidence>
<keyword evidence="3 9" id="KW-0227">DNA damage</keyword>
<evidence type="ECO:0000256" key="5">
    <source>
        <dbReference type="ARBA" id="ARBA00022840"/>
    </source>
</evidence>
<dbReference type="InterPro" id="IPR003593">
    <property type="entry name" value="AAA+_ATPase"/>
</dbReference>
<evidence type="ECO:0000313" key="12">
    <source>
        <dbReference type="EMBL" id="ALM13321.1"/>
    </source>
</evidence>
<dbReference type="GO" id="GO:0006310">
    <property type="term" value="P:DNA recombination"/>
    <property type="evidence" value="ECO:0007669"/>
    <property type="project" value="UniProtKB-UniRule"/>
</dbReference>
<dbReference type="Pfam" id="PF05496">
    <property type="entry name" value="RuvB_N"/>
    <property type="match status" value="1"/>
</dbReference>
<feature type="binding site" evidence="9">
    <location>
        <position position="196"/>
    </location>
    <ligand>
        <name>ATP</name>
        <dbReference type="ChEBI" id="CHEBI:30616"/>
    </ligand>
</feature>
<comment type="domain">
    <text evidence="9">Has 3 domains, the large (RuvB-L) and small ATPase (RuvB-S) domains and the C-terminal head (RuvB-H) domain. The head domain binds DNA, while the ATPase domains jointly bind ATP, ADP or are empty depending on the state of the subunit in the translocation cycle. During a single DNA translocation step the structure of each domain remains the same, but their relative positions change.</text>
</comment>
<dbReference type="NCBIfam" id="NF000868">
    <property type="entry name" value="PRK00080.1"/>
    <property type="match status" value="1"/>
</dbReference>
<dbReference type="GO" id="GO:0000400">
    <property type="term" value="F:four-way junction DNA binding"/>
    <property type="evidence" value="ECO:0007669"/>
    <property type="project" value="UniProtKB-UniRule"/>
</dbReference>
<dbReference type="CDD" id="cd00009">
    <property type="entry name" value="AAA"/>
    <property type="match status" value="1"/>
</dbReference>
<sequence>MERTKITQECVLSSEPMALAHHKRHTSAATPTKTAREGDTFEQTLRPKTIAEYVGQSDIKGHLLVHIAAAKTRAEPLGHTLLHGSPGLGKTTLAHILAHEMGAQIRITSGPAIEKPGDLASMLTNLQQGDVLFIDEIHRLKPVIEEVLYSAMEDYALDLVIGKGPSARSMRLTLKPFTLIGATTKAGSVSAPLRDRFIHNFKLSFYTLPEMEQIVLRSARILHVALEDGAADLIGSSSRATPRISNRLVRAIRDFAQVKGEKDVSLERVRETLEALGIDDRGLDRTDRAILQAIIEKFQGGPVGVSTLAAATAEEEETLEDVYEPYLLQQGYLQRTPKGRVATPHAYSLLGISMPESAQKNLFVG</sequence>
<evidence type="ECO:0000256" key="6">
    <source>
        <dbReference type="ARBA" id="ARBA00023125"/>
    </source>
</evidence>
<comment type="similarity">
    <text evidence="9">Belongs to the RuvB family.</text>
</comment>
<dbReference type="AlphaFoldDB" id="A0A0S1SK22"/>
<dbReference type="SUPFAM" id="SSF52540">
    <property type="entry name" value="P-loop containing nucleoside triphosphate hydrolases"/>
    <property type="match status" value="1"/>
</dbReference>
<dbReference type="PANTHER" id="PTHR42848:SF1">
    <property type="entry name" value="HOLLIDAY JUNCTION BRANCH MIGRATION COMPLEX SUBUNIT RUVB"/>
    <property type="match status" value="1"/>
</dbReference>
<feature type="binding site" evidence="9">
    <location>
        <position position="340"/>
    </location>
    <ligand>
        <name>DNA</name>
        <dbReference type="ChEBI" id="CHEBI:16991"/>
    </ligand>
</feature>
<proteinExistence type="inferred from homology"/>
<dbReference type="SUPFAM" id="SSF46785">
    <property type="entry name" value="Winged helix' DNA-binding domain"/>
    <property type="match status" value="1"/>
</dbReference>
<comment type="subcellular location">
    <subcellularLocation>
        <location evidence="9">Cytoplasm</location>
    </subcellularLocation>
</comment>
<keyword evidence="7 9" id="KW-0233">DNA recombination</keyword>
<keyword evidence="1 9" id="KW-0963">Cytoplasm</keyword>
<dbReference type="InterPro" id="IPR027417">
    <property type="entry name" value="P-loop_NTPase"/>
</dbReference>
<dbReference type="GO" id="GO:0048476">
    <property type="term" value="C:Holliday junction resolvase complex"/>
    <property type="evidence" value="ECO:0007669"/>
    <property type="project" value="UniProtKB-UniRule"/>
</dbReference>
<feature type="binding site" evidence="9">
    <location>
        <position position="92"/>
    </location>
    <ligand>
        <name>ATP</name>
        <dbReference type="ChEBI" id="CHEBI:30616"/>
    </ligand>
</feature>
<dbReference type="Pfam" id="PF05491">
    <property type="entry name" value="WHD_RuvB"/>
    <property type="match status" value="1"/>
</dbReference>
<feature type="binding site" evidence="9">
    <location>
        <position position="46"/>
    </location>
    <ligand>
        <name>ATP</name>
        <dbReference type="ChEBI" id="CHEBI:30616"/>
    </ligand>
</feature>
<dbReference type="HAMAP" id="MF_00016">
    <property type="entry name" value="DNA_HJ_migration_RuvB"/>
    <property type="match status" value="1"/>
</dbReference>
<dbReference type="EC" id="3.6.4.-" evidence="9"/>
<evidence type="ECO:0000256" key="7">
    <source>
        <dbReference type="ARBA" id="ARBA00023172"/>
    </source>
</evidence>
<feature type="binding site" evidence="9">
    <location>
        <position position="45"/>
    </location>
    <ligand>
        <name>ATP</name>
        <dbReference type="ChEBI" id="CHEBI:30616"/>
    </ligand>
</feature>
<dbReference type="InterPro" id="IPR004605">
    <property type="entry name" value="DNA_helicase_Holl-junc_RuvB"/>
</dbReference>
<feature type="binding site" evidence="9">
    <location>
        <begin position="153"/>
        <end position="155"/>
    </location>
    <ligand>
        <name>ATP</name>
        <dbReference type="ChEBI" id="CHEBI:30616"/>
    </ligand>
</feature>
<protein>
    <recommendedName>
        <fullName evidence="9">Holliday junction branch migration complex subunit RuvB</fullName>
        <ecNumber evidence="9">3.6.4.-</ecNumber>
    </recommendedName>
</protein>
<dbReference type="Gene3D" id="3.40.50.300">
    <property type="entry name" value="P-loop containing nucleotide triphosphate hydrolases"/>
    <property type="match status" value="1"/>
</dbReference>
<keyword evidence="4 9" id="KW-0378">Hydrolase</keyword>
<evidence type="ECO:0000256" key="2">
    <source>
        <dbReference type="ARBA" id="ARBA00022741"/>
    </source>
</evidence>
<gene>
    <name evidence="9" type="primary">ruvB</name>
    <name evidence="12" type="ORF">PeribacterD1_0646</name>
</gene>
<dbReference type="Proteomes" id="UP000069135">
    <property type="component" value="Chromosome"/>
</dbReference>
<keyword evidence="5 9" id="KW-0067">ATP-binding</keyword>
<dbReference type="GO" id="GO:0006281">
    <property type="term" value="P:DNA repair"/>
    <property type="evidence" value="ECO:0007669"/>
    <property type="project" value="UniProtKB-UniRule"/>
</dbReference>
<dbReference type="STRING" id="1735162.PeribacterB2_0646"/>
<feature type="region of interest" description="Head domain (RuvB-H)" evidence="9">
    <location>
        <begin position="280"/>
        <end position="365"/>
    </location>
</feature>
<dbReference type="PANTHER" id="PTHR42848">
    <property type="match status" value="1"/>
</dbReference>
<keyword evidence="8 9" id="KW-0234">DNA repair</keyword>
<feature type="region of interest" description="Small ATPAse domain (RuvB-S)" evidence="9">
    <location>
        <begin position="207"/>
        <end position="277"/>
    </location>
</feature>
<dbReference type="SMART" id="SM00382">
    <property type="entry name" value="AAA"/>
    <property type="match status" value="1"/>
</dbReference>
<dbReference type="GO" id="GO:0016887">
    <property type="term" value="F:ATP hydrolysis activity"/>
    <property type="evidence" value="ECO:0007669"/>
    <property type="project" value="RHEA"/>
</dbReference>
<comment type="caution">
    <text evidence="9">Lacks conserved residue(s) required for the propagation of feature annotation.</text>
</comment>
<accession>A0A0S1SS62</accession>
<dbReference type="InterPro" id="IPR036388">
    <property type="entry name" value="WH-like_DNA-bd_sf"/>
</dbReference>
<dbReference type="InterPro" id="IPR008823">
    <property type="entry name" value="RuvB_wg_C"/>
</dbReference>
<dbReference type="InterPro" id="IPR008824">
    <property type="entry name" value="RuvB-like_N"/>
</dbReference>
<organism evidence="12 13">
    <name type="scientific">Candidatus Peribacter riflensis</name>
    <dbReference type="NCBI Taxonomy" id="1735162"/>
    <lineage>
        <taxon>Bacteria</taxon>
        <taxon>Candidatus Peregrinibacteriota</taxon>
        <taxon>Candidatus Peribacteria</taxon>
        <taxon>Candidatus Peribacterales</taxon>
        <taxon>Candidatus Peribacteraceae</taxon>
        <taxon>Candidatus Peribacter</taxon>
    </lineage>
</organism>
<dbReference type="Pfam" id="PF17864">
    <property type="entry name" value="AAA_lid_4"/>
    <property type="match status" value="1"/>
</dbReference>
<feature type="region of interest" description="Disordered" evidence="10">
    <location>
        <begin position="18"/>
        <end position="40"/>
    </location>
</feature>
<accession>A0A0S1SIC1</accession>
<dbReference type="InterPro" id="IPR041445">
    <property type="entry name" value="AAA_lid_4"/>
</dbReference>
<comment type="function">
    <text evidence="9">The RuvA-RuvB-RuvC complex processes Holliday junction (HJ) DNA during genetic recombination and DNA repair, while the RuvA-RuvB complex plays an important role in the rescue of blocked DNA replication forks via replication fork reversal (RFR). RuvA specifically binds to HJ cruciform DNA, conferring on it an open structure. The RuvB hexamer acts as an ATP-dependent pump, pulling dsDNA into and through the RuvAB complex. RuvB forms 2 homohexamers on either side of HJ DNA bound by 1 or 2 RuvA tetramers; 4 subunits per hexamer contact DNA at a time. Coordinated motions by a converter formed by DNA-disengaged RuvB subunits stimulates ATP hydrolysis and nucleotide exchange. Immobilization of the converter enables RuvB to convert the ATP-contained energy into a lever motion, pulling 2 nucleotides of DNA out of the RuvA tetramer per ATP hydrolyzed, thus driving DNA branch migration. The RuvB motors rotate together with the DNA substrate, which together with the progressing nucleotide cycle form the mechanistic basis for DNA recombination by continuous HJ branch migration. Branch migration allows RuvC to scan DNA until it finds its consensus sequence, where it cleaves and resolves cruciform DNA.</text>
</comment>
<evidence type="ECO:0000256" key="3">
    <source>
        <dbReference type="ARBA" id="ARBA00022763"/>
    </source>
</evidence>
<evidence type="ECO:0000256" key="8">
    <source>
        <dbReference type="ARBA" id="ARBA00023204"/>
    </source>
</evidence>
<dbReference type="PATRIC" id="fig|1735161.3.peg.626"/>
<dbReference type="GO" id="GO:0005524">
    <property type="term" value="F:ATP binding"/>
    <property type="evidence" value="ECO:0007669"/>
    <property type="project" value="UniProtKB-UniRule"/>
</dbReference>
<comment type="subunit">
    <text evidence="9">Homohexamer. Forms an RuvA(8)-RuvB(12)-Holliday junction (HJ) complex. HJ DNA is sandwiched between 2 RuvA tetramers; dsDNA enters through RuvA and exits via RuvB. An RuvB hexamer assembles on each DNA strand where it exits the tetramer. Each RuvB hexamer is contacted by two RuvA subunits (via domain III) on 2 adjacent RuvB subunits; this complex drives branch migration. In the full resolvosome a probable DNA-RuvA(4)-RuvB(12)-RuvC(2) complex forms which resolves the HJ.</text>
</comment>
<dbReference type="Gene3D" id="1.10.10.10">
    <property type="entry name" value="Winged helix-like DNA-binding domain superfamily/Winged helix DNA-binding domain"/>
    <property type="match status" value="1"/>
</dbReference>
<keyword evidence="12" id="KW-0347">Helicase</keyword>